<proteinExistence type="inferred from homology"/>
<dbReference type="RefSeq" id="WP_345564633.1">
    <property type="nucleotide sequence ID" value="NZ_BAABDQ010000009.1"/>
</dbReference>
<dbReference type="PANTHER" id="PTHR12001">
    <property type="entry name" value="GERANYLGERANYL PYROPHOSPHATE SYNTHASE"/>
    <property type="match status" value="1"/>
</dbReference>
<comment type="similarity">
    <text evidence="3">Belongs to the FPP/GGPP synthase family.</text>
</comment>
<dbReference type="InterPro" id="IPR033749">
    <property type="entry name" value="Polyprenyl_synt_CS"/>
</dbReference>
<dbReference type="GO" id="GO:0016740">
    <property type="term" value="F:transferase activity"/>
    <property type="evidence" value="ECO:0007669"/>
    <property type="project" value="UniProtKB-KW"/>
</dbReference>
<evidence type="ECO:0000313" key="5">
    <source>
        <dbReference type="Proteomes" id="UP001500630"/>
    </source>
</evidence>
<dbReference type="SUPFAM" id="SSF48576">
    <property type="entry name" value="Terpenoid synthases"/>
    <property type="match status" value="1"/>
</dbReference>
<dbReference type="InterPro" id="IPR000092">
    <property type="entry name" value="Polyprenyl_synt"/>
</dbReference>
<keyword evidence="2" id="KW-0460">Magnesium</keyword>
<dbReference type="PROSITE" id="PS00723">
    <property type="entry name" value="POLYPRENYL_SYNTHASE_1"/>
    <property type="match status" value="1"/>
</dbReference>
<keyword evidence="5" id="KW-1185">Reference proteome</keyword>
<organism evidence="4 5">
    <name type="scientific">Nonomuraea rosea</name>
    <dbReference type="NCBI Taxonomy" id="638574"/>
    <lineage>
        <taxon>Bacteria</taxon>
        <taxon>Bacillati</taxon>
        <taxon>Actinomycetota</taxon>
        <taxon>Actinomycetes</taxon>
        <taxon>Streptosporangiales</taxon>
        <taxon>Streptosporangiaceae</taxon>
        <taxon>Nonomuraea</taxon>
    </lineage>
</organism>
<keyword evidence="3 4" id="KW-0808">Transferase</keyword>
<accession>A0ABP6X3D7</accession>
<name>A0ABP6X3D7_9ACTN</name>
<dbReference type="Gene3D" id="1.10.600.10">
    <property type="entry name" value="Farnesyl Diphosphate Synthase"/>
    <property type="match status" value="1"/>
</dbReference>
<evidence type="ECO:0000256" key="3">
    <source>
        <dbReference type="RuleBase" id="RU004466"/>
    </source>
</evidence>
<protein>
    <submittedName>
        <fullName evidence="4">Family 2 encapsulin nanocompartment cargo protein polyprenyl transferase</fullName>
    </submittedName>
</protein>
<evidence type="ECO:0000256" key="1">
    <source>
        <dbReference type="ARBA" id="ARBA00022723"/>
    </source>
</evidence>
<sequence>MSASTTTGPGGIGAWRDQQRTVSGALAHAQELTRPVLQQAVESLPANLSRICGYHFGWWNHDGESGRTEPVGKALRPALALLAAQARDDDPTPAVPAAVAVELVHNFILIHDDVMDDDELRRGRPTAWKVYGIGPAVLAADALLAAAFRLAQQTGHNTAGLLEHAVSSLIAGQAADLDFELRDPAGIAVAEYLAMAAGKTSALLVYALTAGAIAGHASATTVQELKQAGHHLGLAWQAANDIEDIWGDPQVTGKPAMGDLRQGKPTLPVLTALSGGGTAAKDLRESLRAPNREATPHELAELIEAAGGRSATQALSDRHLERSLAHLGRATLPAVLHARLADLFTFIVTRDHHQHSGPFKEAP</sequence>
<comment type="caution">
    <text evidence="4">The sequence shown here is derived from an EMBL/GenBank/DDBJ whole genome shotgun (WGS) entry which is preliminary data.</text>
</comment>
<dbReference type="EMBL" id="BAABDQ010000009">
    <property type="protein sequence ID" value="GAA3560236.1"/>
    <property type="molecule type" value="Genomic_DNA"/>
</dbReference>
<reference evidence="5" key="1">
    <citation type="journal article" date="2019" name="Int. J. Syst. Evol. Microbiol.">
        <title>The Global Catalogue of Microorganisms (GCM) 10K type strain sequencing project: providing services to taxonomists for standard genome sequencing and annotation.</title>
        <authorList>
            <consortium name="The Broad Institute Genomics Platform"/>
            <consortium name="The Broad Institute Genome Sequencing Center for Infectious Disease"/>
            <person name="Wu L."/>
            <person name="Ma J."/>
        </authorList>
    </citation>
    <scope>NUCLEOTIDE SEQUENCE [LARGE SCALE GENOMIC DNA]</scope>
    <source>
        <strain evidence="5">JCM 17326</strain>
    </source>
</reference>
<dbReference type="InterPro" id="IPR008949">
    <property type="entry name" value="Isoprenoid_synthase_dom_sf"/>
</dbReference>
<gene>
    <name evidence="4" type="ORF">GCM10022419_046090</name>
</gene>
<evidence type="ECO:0000313" key="4">
    <source>
        <dbReference type="EMBL" id="GAA3560236.1"/>
    </source>
</evidence>
<keyword evidence="1" id="KW-0479">Metal-binding</keyword>
<dbReference type="PANTHER" id="PTHR12001:SF86">
    <property type="entry name" value="GERANYLGERANYL DIPHOSPHATE SYNTHASE"/>
    <property type="match status" value="1"/>
</dbReference>
<dbReference type="Proteomes" id="UP001500630">
    <property type="component" value="Unassembled WGS sequence"/>
</dbReference>
<evidence type="ECO:0000256" key="2">
    <source>
        <dbReference type="ARBA" id="ARBA00022842"/>
    </source>
</evidence>
<dbReference type="Pfam" id="PF00348">
    <property type="entry name" value="polyprenyl_synt"/>
    <property type="match status" value="1"/>
</dbReference>
<dbReference type="SFLD" id="SFLDS00005">
    <property type="entry name" value="Isoprenoid_Synthase_Type_I"/>
    <property type="match status" value="1"/>
</dbReference>